<dbReference type="GO" id="GO:0016779">
    <property type="term" value="F:nucleotidyltransferase activity"/>
    <property type="evidence" value="ECO:0007669"/>
    <property type="project" value="TreeGrafter"/>
</dbReference>
<proteinExistence type="inferred from homology"/>
<dbReference type="EMBL" id="JAATHJ010000016">
    <property type="protein sequence ID" value="NJP38076.1"/>
    <property type="molecule type" value="Genomic_DNA"/>
</dbReference>
<dbReference type="PANTHER" id="PTHR10953">
    <property type="entry name" value="UBIQUITIN-ACTIVATING ENZYME E1"/>
    <property type="match status" value="1"/>
</dbReference>
<protein>
    <submittedName>
        <fullName evidence="3">Thiamine biosynthesis protein MoeB</fullName>
    </submittedName>
</protein>
<evidence type="ECO:0000256" key="1">
    <source>
        <dbReference type="ARBA" id="ARBA00009919"/>
    </source>
</evidence>
<comment type="caution">
    <text evidence="3">The sequence shown here is derived from an EMBL/GenBank/DDBJ whole genome shotgun (WGS) entry which is preliminary data.</text>
</comment>
<dbReference type="Proteomes" id="UP000752012">
    <property type="component" value="Unassembled WGS sequence"/>
</dbReference>
<evidence type="ECO:0000259" key="2">
    <source>
        <dbReference type="Pfam" id="PF00899"/>
    </source>
</evidence>
<dbReference type="InterPro" id="IPR000594">
    <property type="entry name" value="ThiF_NAD_FAD-bd"/>
</dbReference>
<dbReference type="CDD" id="cd00757">
    <property type="entry name" value="ThiF_MoeB_HesA_family"/>
    <property type="match status" value="1"/>
</dbReference>
<reference evidence="3 4" key="1">
    <citation type="submission" date="2020-03" db="EMBL/GenBank/DDBJ databases">
        <title>Assessment of the enzymatic potential of alkaline-tolerant lipase obtained from Bacillus luteus H11 (technogenic soil) for the bioremediation of saline soils contaminated with petroleum substances.</title>
        <authorList>
            <person name="Kalwasinska A."/>
        </authorList>
    </citation>
    <scope>NUCLEOTIDE SEQUENCE [LARGE SCALE GENOMIC DNA]</scope>
    <source>
        <strain evidence="3 4">H11</strain>
    </source>
</reference>
<dbReference type="InterPro" id="IPR035985">
    <property type="entry name" value="Ubiquitin-activating_enz"/>
</dbReference>
<dbReference type="InterPro" id="IPR045886">
    <property type="entry name" value="ThiF/MoeB/HesA"/>
</dbReference>
<sequence>MMERYARQMRVPGFQGRAQQLIQESHVLVAGAGALGSSIAESLCRAGVGRISVVDRDIVELTNLQRQQLYTERDAEQNRPKAEAALERLQQINSSVRVEAYTAEITPAVLESFQKVSLIMDGLDNFETRLLLNDFALKQQIPLIYGGALADRSMTYTVLPDNDQAPCLRCLFGESDQETESCETAGVLGPAVQITAGLQSVEALKLLSGQEDKLRSGLLQAELLDFSVRSFQVGQMKQENCPSCGKNPEYPSLNKQEQGLAVMTLCGRNTVQVRPANLTYALRSSVLADKAVRKTAAFTELLIEGRRVMVFQDNRALIHGTADKQEATRLYHVCMERQTLTQEAE</sequence>
<dbReference type="Pfam" id="PF00899">
    <property type="entry name" value="ThiF"/>
    <property type="match status" value="1"/>
</dbReference>
<dbReference type="GO" id="GO:0008146">
    <property type="term" value="F:sulfotransferase activity"/>
    <property type="evidence" value="ECO:0007669"/>
    <property type="project" value="TreeGrafter"/>
</dbReference>
<organism evidence="3 4">
    <name type="scientific">Alkalicoccus luteus</name>
    <dbReference type="NCBI Taxonomy" id="1237094"/>
    <lineage>
        <taxon>Bacteria</taxon>
        <taxon>Bacillati</taxon>
        <taxon>Bacillota</taxon>
        <taxon>Bacilli</taxon>
        <taxon>Bacillales</taxon>
        <taxon>Bacillaceae</taxon>
        <taxon>Alkalicoccus</taxon>
    </lineage>
</organism>
<feature type="domain" description="THIF-type NAD/FAD binding fold" evidence="2">
    <location>
        <begin position="5"/>
        <end position="242"/>
    </location>
</feature>
<keyword evidence="4" id="KW-1185">Reference proteome</keyword>
<dbReference type="PANTHER" id="PTHR10953:SF102">
    <property type="entry name" value="ADENYLYLTRANSFERASE AND SULFURTRANSFERASE MOCS3"/>
    <property type="match status" value="1"/>
</dbReference>
<dbReference type="AlphaFoldDB" id="A0A969TVJ6"/>
<dbReference type="Gene3D" id="3.40.50.720">
    <property type="entry name" value="NAD(P)-binding Rossmann-like Domain"/>
    <property type="match status" value="1"/>
</dbReference>
<comment type="similarity">
    <text evidence="1">Belongs to the HesA/MoeB/ThiF family.</text>
</comment>
<evidence type="ECO:0000313" key="4">
    <source>
        <dbReference type="Proteomes" id="UP000752012"/>
    </source>
</evidence>
<dbReference type="GO" id="GO:0004792">
    <property type="term" value="F:thiosulfate-cyanide sulfurtransferase activity"/>
    <property type="evidence" value="ECO:0007669"/>
    <property type="project" value="TreeGrafter"/>
</dbReference>
<accession>A0A969TVJ6</accession>
<name>A0A969TVJ6_9BACI</name>
<dbReference type="FunFam" id="3.40.50.720:FF:000080">
    <property type="entry name" value="Thiazole biosynthesis adenylyltransferase ThiF"/>
    <property type="match status" value="1"/>
</dbReference>
<dbReference type="GO" id="GO:0008641">
    <property type="term" value="F:ubiquitin-like modifier activating enzyme activity"/>
    <property type="evidence" value="ECO:0007669"/>
    <property type="project" value="InterPro"/>
</dbReference>
<evidence type="ECO:0000313" key="3">
    <source>
        <dbReference type="EMBL" id="NJP38076.1"/>
    </source>
</evidence>
<gene>
    <name evidence="3" type="ORF">HCN83_10830</name>
</gene>
<dbReference type="SUPFAM" id="SSF69572">
    <property type="entry name" value="Activating enzymes of the ubiquitin-like proteins"/>
    <property type="match status" value="1"/>
</dbReference>
<dbReference type="GO" id="GO:0005829">
    <property type="term" value="C:cytosol"/>
    <property type="evidence" value="ECO:0007669"/>
    <property type="project" value="TreeGrafter"/>
</dbReference>